<dbReference type="AlphaFoldDB" id="A0A4V5TTG4"/>
<reference evidence="2 3" key="1">
    <citation type="journal article" date="2019" name="Environ. Microbiol.">
        <title>An active ?-lactamase is a part of an orchestrated cell wall stress resistance network of Bacillus subtilis and related rhizosphere species.</title>
        <authorList>
            <person name="Bucher T."/>
            <person name="Keren-Paz A."/>
            <person name="Hausser J."/>
            <person name="Olender T."/>
            <person name="Cytryn E."/>
            <person name="Kolodkin-Gal I."/>
        </authorList>
    </citation>
    <scope>NUCLEOTIDE SEQUENCE [LARGE SCALE GENOMIC DNA]</scope>
    <source>
        <strain evidence="2 3">I5</strain>
    </source>
</reference>
<gene>
    <name evidence="2" type="ORF">FC699_25095</name>
</gene>
<evidence type="ECO:0000313" key="3">
    <source>
        <dbReference type="Proteomes" id="UP000305222"/>
    </source>
</evidence>
<protein>
    <recommendedName>
        <fullName evidence="1">PRTase-CE domain-containing protein</fullName>
    </recommendedName>
</protein>
<dbReference type="Pfam" id="PF24390">
    <property type="entry name" value="PRTase-CE"/>
    <property type="match status" value="1"/>
</dbReference>
<sequence>MNTTTANMINAIVEIARDYEGTDFTNTHVNTWLNQFPSNQHDLILQELHSILSKTYISKESVIKFFENLMDNKNIFPQRIENYKFINPQEIGGSQKAMLEIVEGVIQEKYGLSLDDCGQDIITSYIYIDDAIYTGNRVNRDIQRWANELYDPSLVLQIDIIVLALHRRNIDYVRRQIKDVLPNARITFWRCVEFCDDIFEVKKLFESYLPSSELEYNDETNRYIESVRETRTAAQNEKVPLLRNNGEPKSDKYFTGLQNRNLVEKIFFEKGVEIVSYAMNPNQNMRPMGYDSRKTLGFGSYLVTYRNIANNCPVVLWWGDLNAFAGIDNWYPLFPRTTN</sequence>
<feature type="domain" description="PRTase-CE" evidence="1">
    <location>
        <begin position="29"/>
        <end position="336"/>
    </location>
</feature>
<name>A0A4V5TTG4_9BACI</name>
<evidence type="ECO:0000259" key="1">
    <source>
        <dbReference type="Pfam" id="PF24390"/>
    </source>
</evidence>
<dbReference type="InterPro" id="IPR056920">
    <property type="entry name" value="PRTase-CE"/>
</dbReference>
<organism evidence="2 3">
    <name type="scientific">Bacillus wiedmannii</name>
    <dbReference type="NCBI Taxonomy" id="1890302"/>
    <lineage>
        <taxon>Bacteria</taxon>
        <taxon>Bacillati</taxon>
        <taxon>Bacillota</taxon>
        <taxon>Bacilli</taxon>
        <taxon>Bacillales</taxon>
        <taxon>Bacillaceae</taxon>
        <taxon>Bacillus</taxon>
        <taxon>Bacillus cereus group</taxon>
    </lineage>
</organism>
<accession>A0A4V5TTG4</accession>
<evidence type="ECO:0000313" key="2">
    <source>
        <dbReference type="EMBL" id="TKI89913.1"/>
    </source>
</evidence>
<proteinExistence type="predicted"/>
<dbReference type="EMBL" id="SZON01001748">
    <property type="protein sequence ID" value="TKI89913.1"/>
    <property type="molecule type" value="Genomic_DNA"/>
</dbReference>
<dbReference type="Proteomes" id="UP000305222">
    <property type="component" value="Unassembled WGS sequence"/>
</dbReference>
<comment type="caution">
    <text evidence="2">The sequence shown here is derived from an EMBL/GenBank/DDBJ whole genome shotgun (WGS) entry which is preliminary data.</text>
</comment>